<dbReference type="PROSITE" id="PS00639">
    <property type="entry name" value="THIOL_PROTEASE_HIS"/>
    <property type="match status" value="1"/>
</dbReference>
<proteinExistence type="inferred from homology"/>
<dbReference type="InterPro" id="IPR000668">
    <property type="entry name" value="Peptidase_C1A_C"/>
</dbReference>
<evidence type="ECO:0000259" key="3">
    <source>
        <dbReference type="SMART" id="SM00645"/>
    </source>
</evidence>
<evidence type="ECO:0000259" key="4">
    <source>
        <dbReference type="SMART" id="SM00848"/>
    </source>
</evidence>
<keyword evidence="2" id="KW-1015">Disulfide bond</keyword>
<reference evidence="5" key="1">
    <citation type="submission" date="2015-07" db="EMBL/GenBank/DDBJ databases">
        <title>Transcriptome Assembly of Anthurium amnicola.</title>
        <authorList>
            <person name="Suzuki J."/>
        </authorList>
    </citation>
    <scope>NUCLEOTIDE SEQUENCE</scope>
</reference>
<dbReference type="Gene3D" id="3.90.70.10">
    <property type="entry name" value="Cysteine proteinases"/>
    <property type="match status" value="1"/>
</dbReference>
<evidence type="ECO:0000313" key="5">
    <source>
        <dbReference type="EMBL" id="JAT58252.1"/>
    </source>
</evidence>
<dbReference type="PROSITE" id="PS00640">
    <property type="entry name" value="THIOL_PROTEASE_ASN"/>
    <property type="match status" value="1"/>
</dbReference>
<dbReference type="SUPFAM" id="SSF54001">
    <property type="entry name" value="Cysteine proteinases"/>
    <property type="match status" value="1"/>
</dbReference>
<dbReference type="GO" id="GO:0008234">
    <property type="term" value="F:cysteine-type peptidase activity"/>
    <property type="evidence" value="ECO:0007669"/>
    <property type="project" value="InterPro"/>
</dbReference>
<comment type="similarity">
    <text evidence="1">Belongs to the peptidase C1 family.</text>
</comment>
<feature type="non-terminal residue" evidence="5">
    <location>
        <position position="1"/>
    </location>
</feature>
<feature type="domain" description="Cathepsin propeptide inhibitor" evidence="4">
    <location>
        <begin position="98"/>
        <end position="150"/>
    </location>
</feature>
<accession>A0A1D1YUE6</accession>
<gene>
    <name evidence="5" type="primary">Os04g0650000_9</name>
    <name evidence="5" type="ORF">g.14645</name>
</gene>
<dbReference type="InterPro" id="IPR013201">
    <property type="entry name" value="Prot_inhib_I29"/>
</dbReference>
<dbReference type="EMBL" id="GDJX01009684">
    <property type="protein sequence ID" value="JAT58252.1"/>
    <property type="molecule type" value="Transcribed_RNA"/>
</dbReference>
<feature type="domain" description="Peptidase C1A papain C-terminal" evidence="3">
    <location>
        <begin position="182"/>
        <end position="393"/>
    </location>
</feature>
<dbReference type="PRINTS" id="PR00705">
    <property type="entry name" value="PAPAIN"/>
</dbReference>
<dbReference type="InterPro" id="IPR025660">
    <property type="entry name" value="Pept_his_AS"/>
</dbReference>
<dbReference type="InterPro" id="IPR038765">
    <property type="entry name" value="Papain-like_cys_pep_sf"/>
</dbReference>
<dbReference type="Pfam" id="PF00112">
    <property type="entry name" value="Peptidase_C1"/>
    <property type="match status" value="1"/>
</dbReference>
<dbReference type="GO" id="GO:0006508">
    <property type="term" value="P:proteolysis"/>
    <property type="evidence" value="ECO:0007669"/>
    <property type="project" value="InterPro"/>
</dbReference>
<organism evidence="5">
    <name type="scientific">Anthurium amnicola</name>
    <dbReference type="NCBI Taxonomy" id="1678845"/>
    <lineage>
        <taxon>Eukaryota</taxon>
        <taxon>Viridiplantae</taxon>
        <taxon>Streptophyta</taxon>
        <taxon>Embryophyta</taxon>
        <taxon>Tracheophyta</taxon>
        <taxon>Spermatophyta</taxon>
        <taxon>Magnoliopsida</taxon>
        <taxon>Liliopsida</taxon>
        <taxon>Araceae</taxon>
        <taxon>Pothoideae</taxon>
        <taxon>Potheae</taxon>
        <taxon>Anthurium</taxon>
    </lineage>
</organism>
<name>A0A1D1YUE6_9ARAE</name>
<dbReference type="InterPro" id="IPR025661">
    <property type="entry name" value="Pept_asp_AS"/>
</dbReference>
<evidence type="ECO:0000256" key="1">
    <source>
        <dbReference type="ARBA" id="ARBA00008455"/>
    </source>
</evidence>
<dbReference type="InterPro" id="IPR013128">
    <property type="entry name" value="Peptidase_C1A"/>
</dbReference>
<dbReference type="SMART" id="SM00645">
    <property type="entry name" value="Pept_C1"/>
    <property type="match status" value="1"/>
</dbReference>
<protein>
    <submittedName>
        <fullName evidence="5">Oryzain alpha chain</fullName>
    </submittedName>
</protein>
<dbReference type="PANTHER" id="PTHR12411">
    <property type="entry name" value="CYSTEINE PROTEASE FAMILY C1-RELATED"/>
    <property type="match status" value="1"/>
</dbReference>
<dbReference type="InterPro" id="IPR039417">
    <property type="entry name" value="Peptidase_C1A_papain-like"/>
</dbReference>
<dbReference type="AlphaFoldDB" id="A0A1D1YUE6"/>
<dbReference type="Pfam" id="PF08246">
    <property type="entry name" value="Inhibitor_I29"/>
    <property type="match status" value="1"/>
</dbReference>
<sequence length="398" mass="44731">WHISPVKFLIHLLAHYSNYEKMPRPATPLPFFGSRRVGGQGKAFPTLMLLLASFIFLAYCTHPVMGCSKKSASDVQRLLSDEIKGPTLTTKSARRTQFLTWVAQHNLTYNSLEEKEARYEIFVFNVKRLEDYNHTDILRYRLLDMTDREYDDNYRCLDSFENQNIHMLPMDHRLTDLDPSELPDSIDWRDEDVLPPIRDQGDCDSCWAFATVAACEAAYKMTYGSPEYGSEQQVIDCNPAGRNCETGGNLYAAFSYIMDGGGLLGKDEYPYTGNTGQCKVNQSMMDPVIAIDDYFFVPQGEENLKAAVSMQPIAVGISSSTAFMMFWGSSIFSGPCGSDLNHAMVAVGYGTEPTGDYWILRNSWGLNWGDKGYVKLARGISACGIGTYGRYPRILDSE</sequence>
<dbReference type="SMART" id="SM00848">
    <property type="entry name" value="Inhibitor_I29"/>
    <property type="match status" value="1"/>
</dbReference>
<evidence type="ECO:0000256" key="2">
    <source>
        <dbReference type="ARBA" id="ARBA00023157"/>
    </source>
</evidence>
<dbReference type="CDD" id="cd02248">
    <property type="entry name" value="Peptidase_C1A"/>
    <property type="match status" value="1"/>
</dbReference>